<protein>
    <submittedName>
        <fullName evidence="1">Uncharacterized protein</fullName>
    </submittedName>
</protein>
<gene>
    <name evidence="1" type="ORF">LMG22037_06296</name>
</gene>
<dbReference type="AlphaFoldDB" id="A0A6J5CKP9"/>
<organism evidence="1 2">
    <name type="scientific">Paraburkholderia phenoliruptrix</name>
    <dbReference type="NCBI Taxonomy" id="252970"/>
    <lineage>
        <taxon>Bacteria</taxon>
        <taxon>Pseudomonadati</taxon>
        <taxon>Pseudomonadota</taxon>
        <taxon>Betaproteobacteria</taxon>
        <taxon>Burkholderiales</taxon>
        <taxon>Burkholderiaceae</taxon>
        <taxon>Paraburkholderia</taxon>
    </lineage>
</organism>
<sequence>MTCGFSPTTNFANAVTDDLPLLPVIICTLQQSGLDGPNLRRRFNIVTDNIGEREQIFIAMERLPAETIIDGLDVQIFETRQSLLQSEMLLSR</sequence>
<dbReference type="EMBL" id="CADIKB010000061">
    <property type="protein sequence ID" value="CAB3739504.1"/>
    <property type="molecule type" value="Genomic_DNA"/>
</dbReference>
<evidence type="ECO:0000313" key="2">
    <source>
        <dbReference type="Proteomes" id="UP000494249"/>
    </source>
</evidence>
<dbReference type="Proteomes" id="UP000494249">
    <property type="component" value="Unassembled WGS sequence"/>
</dbReference>
<name>A0A6J5CKP9_9BURK</name>
<accession>A0A6J5CKP9</accession>
<proteinExistence type="predicted"/>
<evidence type="ECO:0000313" key="1">
    <source>
        <dbReference type="EMBL" id="CAB3739504.1"/>
    </source>
</evidence>
<reference evidence="1 2" key="1">
    <citation type="submission" date="2020-04" db="EMBL/GenBank/DDBJ databases">
        <authorList>
            <person name="De Canck E."/>
        </authorList>
    </citation>
    <scope>NUCLEOTIDE SEQUENCE [LARGE SCALE GENOMIC DNA]</scope>
    <source>
        <strain evidence="1 2">LMG 22037</strain>
    </source>
</reference>